<organism evidence="10 11">
    <name type="scientific">Streptomyces caelestis</name>
    <dbReference type="NCBI Taxonomy" id="36816"/>
    <lineage>
        <taxon>Bacteria</taxon>
        <taxon>Bacillati</taxon>
        <taxon>Actinomycetota</taxon>
        <taxon>Actinomycetes</taxon>
        <taxon>Kitasatosporales</taxon>
        <taxon>Streptomycetaceae</taxon>
        <taxon>Streptomyces</taxon>
    </lineage>
</organism>
<keyword evidence="5 8" id="KW-1133">Transmembrane helix</keyword>
<comment type="caution">
    <text evidence="10">The sequence shown here is derived from an EMBL/GenBank/DDBJ whole genome shotgun (WGS) entry which is preliminary data.</text>
</comment>
<dbReference type="InterPro" id="IPR000620">
    <property type="entry name" value="EamA_dom"/>
</dbReference>
<evidence type="ECO:0000256" key="6">
    <source>
        <dbReference type="ARBA" id="ARBA00023136"/>
    </source>
</evidence>
<evidence type="ECO:0000256" key="5">
    <source>
        <dbReference type="ARBA" id="ARBA00022989"/>
    </source>
</evidence>
<feature type="region of interest" description="Disordered" evidence="7">
    <location>
        <begin position="438"/>
        <end position="553"/>
    </location>
</feature>
<dbReference type="InterPro" id="IPR051258">
    <property type="entry name" value="Diverse_Substrate_Transporter"/>
</dbReference>
<evidence type="ECO:0000259" key="9">
    <source>
        <dbReference type="Pfam" id="PF00892"/>
    </source>
</evidence>
<dbReference type="InterPro" id="IPR037185">
    <property type="entry name" value="EmrE-like"/>
</dbReference>
<evidence type="ECO:0000256" key="4">
    <source>
        <dbReference type="ARBA" id="ARBA00022692"/>
    </source>
</evidence>
<evidence type="ECO:0000256" key="8">
    <source>
        <dbReference type="SAM" id="Phobius"/>
    </source>
</evidence>
<sequence length="553" mass="56784">MNATTTRGAVLAALACVLVGGSFTANSVLGDYPYAGGQFLRYGLACLLLVPLAGKGATARLRALTPRQWVRLALLAAVGMVGFNLAVIAAERTAEPAVPGVFVGCAPVVVAVLVPLLDGRRPQRAVLYGALLVAVGAFTVQGWGRTDGAGIAFSVCALAGEVGFAVLAVPVLRPLGPRLLSATVCAVAALESAAAGLLVDGAGWLRRPDAVETTALLWQAVVVTVVGFVCWYMGMQRIGAERATLFSGLIPVAAACTAPLVGTGSYGLGQAAGSALVGFGVALGSGALTRSGSPEGEPGATRARRSWVSVEHQVDEGDGADRHDQGAQDGGAEAAARPGSDQAAQRGPGGDEQDGRPVELREEEEEHGRDGVDDGGQHVLHGVEPLERVVEQHAHQGDVDDALRGGEVAAVDTGERQAGEEQRAAVPTGGTACRATAAHSLGDQRLAGDQYEGETHEDRHDPLEGRFGQGQQQDSAREAAQYGTDAEQQDAASLPAEFLAVADGRADGAGDQPEPVGHRGGDRGQAGGEQYREGDQRSRTDDCVDGSRARTGR</sequence>
<feature type="region of interest" description="Disordered" evidence="7">
    <location>
        <begin position="289"/>
        <end position="308"/>
    </location>
</feature>
<feature type="compositionally biased region" description="Basic and acidic residues" evidence="7">
    <location>
        <begin position="316"/>
        <end position="326"/>
    </location>
</feature>
<feature type="region of interest" description="Disordered" evidence="7">
    <location>
        <begin position="316"/>
        <end position="379"/>
    </location>
</feature>
<comment type="subcellular location">
    <subcellularLocation>
        <location evidence="1">Cell membrane</location>
        <topology evidence="1">Multi-pass membrane protein</topology>
    </subcellularLocation>
</comment>
<evidence type="ECO:0000256" key="7">
    <source>
        <dbReference type="SAM" id="MobiDB-lite"/>
    </source>
</evidence>
<feature type="domain" description="EamA" evidence="9">
    <location>
        <begin position="7"/>
        <end position="139"/>
    </location>
</feature>
<feature type="transmembrane region" description="Helical" evidence="8">
    <location>
        <begin position="69"/>
        <end position="90"/>
    </location>
</feature>
<reference evidence="10 11" key="1">
    <citation type="submission" date="2020-08" db="EMBL/GenBank/DDBJ databases">
        <title>Sequencing the genomes of 1000 actinobacteria strains.</title>
        <authorList>
            <person name="Klenk H.-P."/>
        </authorList>
    </citation>
    <scope>NUCLEOTIDE SEQUENCE [LARGE SCALE GENOMIC DNA]</scope>
    <source>
        <strain evidence="10 11">DSM 40084</strain>
    </source>
</reference>
<feature type="transmembrane region" description="Helical" evidence="8">
    <location>
        <begin position="216"/>
        <end position="233"/>
    </location>
</feature>
<evidence type="ECO:0000256" key="2">
    <source>
        <dbReference type="ARBA" id="ARBA00007362"/>
    </source>
</evidence>
<feature type="transmembrane region" description="Helical" evidence="8">
    <location>
        <begin position="150"/>
        <end position="172"/>
    </location>
</feature>
<comment type="similarity">
    <text evidence="2">Belongs to the EamA transporter family.</text>
</comment>
<keyword evidence="3" id="KW-1003">Cell membrane</keyword>
<evidence type="ECO:0000313" key="11">
    <source>
        <dbReference type="Proteomes" id="UP000590647"/>
    </source>
</evidence>
<feature type="transmembrane region" description="Helical" evidence="8">
    <location>
        <begin position="125"/>
        <end position="144"/>
    </location>
</feature>
<keyword evidence="11" id="KW-1185">Reference proteome</keyword>
<feature type="domain" description="EamA" evidence="9">
    <location>
        <begin position="186"/>
        <end position="283"/>
    </location>
</feature>
<accession>A0A7W9HDL7</accession>
<dbReference type="Pfam" id="PF00892">
    <property type="entry name" value="EamA"/>
    <property type="match status" value="2"/>
</dbReference>
<dbReference type="PANTHER" id="PTHR42920">
    <property type="entry name" value="OS03G0707200 PROTEIN-RELATED"/>
    <property type="match status" value="1"/>
</dbReference>
<gene>
    <name evidence="10" type="ORF">HDA41_007990</name>
</gene>
<feature type="compositionally biased region" description="Basic and acidic residues" evidence="7">
    <location>
        <begin position="530"/>
        <end position="553"/>
    </location>
</feature>
<dbReference type="EMBL" id="JACHNE010000001">
    <property type="protein sequence ID" value="MBB5800026.1"/>
    <property type="molecule type" value="Genomic_DNA"/>
</dbReference>
<feature type="transmembrane region" description="Helical" evidence="8">
    <location>
        <begin position="245"/>
        <end position="262"/>
    </location>
</feature>
<feature type="compositionally biased region" description="Basic and acidic residues" evidence="7">
    <location>
        <begin position="453"/>
        <end position="464"/>
    </location>
</feature>
<dbReference type="AlphaFoldDB" id="A0A7W9HDL7"/>
<dbReference type="SUPFAM" id="SSF103481">
    <property type="entry name" value="Multidrug resistance efflux transporter EmrE"/>
    <property type="match status" value="2"/>
</dbReference>
<dbReference type="Proteomes" id="UP000590647">
    <property type="component" value="Unassembled WGS sequence"/>
</dbReference>
<evidence type="ECO:0000313" key="10">
    <source>
        <dbReference type="EMBL" id="MBB5800026.1"/>
    </source>
</evidence>
<feature type="transmembrane region" description="Helical" evidence="8">
    <location>
        <begin position="96"/>
        <end position="118"/>
    </location>
</feature>
<evidence type="ECO:0000256" key="3">
    <source>
        <dbReference type="ARBA" id="ARBA00022475"/>
    </source>
</evidence>
<feature type="compositionally biased region" description="Basic and acidic residues" evidence="7">
    <location>
        <begin position="353"/>
        <end position="376"/>
    </location>
</feature>
<keyword evidence="6 8" id="KW-0472">Membrane</keyword>
<feature type="transmembrane region" description="Helical" evidence="8">
    <location>
        <begin position="40"/>
        <end position="57"/>
    </location>
</feature>
<keyword evidence="4 8" id="KW-0812">Transmembrane</keyword>
<dbReference type="PANTHER" id="PTHR42920:SF11">
    <property type="entry name" value="INNER MEMBRANE PROTEIN YTFF"/>
    <property type="match status" value="1"/>
</dbReference>
<protein>
    <submittedName>
        <fullName evidence="10">Drug/metabolite transporter (DMT)-like permease</fullName>
    </submittedName>
</protein>
<evidence type="ECO:0000256" key="1">
    <source>
        <dbReference type="ARBA" id="ARBA00004651"/>
    </source>
</evidence>
<feature type="transmembrane region" description="Helical" evidence="8">
    <location>
        <begin position="179"/>
        <end position="204"/>
    </location>
</feature>
<dbReference type="GO" id="GO:0005886">
    <property type="term" value="C:plasma membrane"/>
    <property type="evidence" value="ECO:0007669"/>
    <property type="project" value="UniProtKB-SubCell"/>
</dbReference>
<name>A0A7W9HDL7_9ACTN</name>
<proteinExistence type="inferred from homology"/>